<dbReference type="EC" id="2.7.4.7" evidence="1"/>
<sequence>MRKRPVVLTIAGSDSGGGAGLQADLKTFTALGVFGTTVITGLTAQNTLGVTKILEVPLDFIEAQFDAVMKDLEPKFAKTGMLASKGVISLVARKVKEYKLGLVYDPVMVAKSGDPLVTEDVIPAVKELIRLATVVTPNKYEVEKILGKKVESLEDLRNSAREFYKTFSANVVVKGGSALGGVDYAIIDGEEIELKGEEIKTKNTHGTGDIFSASITAFLAKGYELKRAILEAKDFVTKAIKFSLDLGKGHGPADPFAPTEIEVERERAREEAEKLVEYLEENKEVTKKLIDPEEKLNLGVMTSYGEVATLAGGIIRYIDWIKVDGPIVVNYYTNLVTEVLRDVGKRVGISFSMSDRLLKMAERGVIKISDSGINANVVLRKGKAVIVADSIEEIRGLIEVVANDPGSG</sequence>
<dbReference type="EMBL" id="JZWS03000001">
    <property type="protein sequence ID" value="MEW9490601.1"/>
    <property type="molecule type" value="Genomic_DNA"/>
</dbReference>
<dbReference type="Proteomes" id="UP000053480">
    <property type="component" value="Unassembled WGS sequence"/>
</dbReference>
<reference evidence="1" key="1">
    <citation type="submission" date="2024-07" db="EMBL/GenBank/DDBJ databases">
        <title>Metagenome and Metagenome-Assembled Genomes of Archaea from a hot spring from the geothermal field of Los Azufres, Mexico.</title>
        <authorList>
            <person name="Marin-Paredes R."/>
            <person name="Martinez-Romero E."/>
            <person name="Servin-Garciduenas L.E."/>
        </authorList>
    </citation>
    <scope>NUCLEOTIDE SEQUENCE</scope>
    <source>
        <strain evidence="1">AZ1-454</strain>
    </source>
</reference>
<accession>A0ACC6TLD3</accession>
<dbReference type="EC" id="2.7.1.49" evidence="1"/>
<evidence type="ECO:0000313" key="2">
    <source>
        <dbReference type="Proteomes" id="UP000053480"/>
    </source>
</evidence>
<organism evidence="1 2">
    <name type="scientific">Candidatus Aramenus sulfurataquae</name>
    <dbReference type="NCBI Taxonomy" id="1326980"/>
    <lineage>
        <taxon>Archaea</taxon>
        <taxon>Thermoproteota</taxon>
        <taxon>Thermoprotei</taxon>
        <taxon>Sulfolobales</taxon>
        <taxon>Sulfolobaceae</taxon>
        <taxon>Candidatus Aramenus</taxon>
    </lineage>
</organism>
<protein>
    <submittedName>
        <fullName evidence="1">Bifunctional hydroxymethylpyrimidine kinase/phosphomethylpyrimidine kinase</fullName>
        <ecNumber evidence="1">2.7.1.49</ecNumber>
        <ecNumber evidence="1">2.7.4.7</ecNumber>
    </submittedName>
</protein>
<keyword evidence="1" id="KW-0418">Kinase</keyword>
<gene>
    <name evidence="1" type="primary">thiD</name>
    <name evidence="1" type="ORF">TQ35_0000030</name>
</gene>
<comment type="caution">
    <text evidence="1">The sequence shown here is derived from an EMBL/GenBank/DDBJ whole genome shotgun (WGS) entry which is preliminary data.</text>
</comment>
<keyword evidence="1" id="KW-0808">Transferase</keyword>
<evidence type="ECO:0000313" key="1">
    <source>
        <dbReference type="EMBL" id="MEW9490601.1"/>
    </source>
</evidence>
<name>A0ACC6TLD3_9CREN</name>
<proteinExistence type="predicted"/>